<sequence>MGATDPGTPFHELMVQALPALRQQAFALTRNRADADDLVQAAVTNALAAQHSFTPGTNFKAWMSRILRNRFLSDMRRRRETVEVEEAPADAFARAAGQEDSIALQELRHALGKLPADQRLALMMVTVQGMSYEEVSEQLGVAVGTLKCRVFRARKQLQAWLLGEEPVAQRPGVAQRPSAGRTASPRSPQRRMLATDERRSGAV</sequence>
<evidence type="ECO:0000313" key="8">
    <source>
        <dbReference type="EMBL" id="MCW8087194.1"/>
    </source>
</evidence>
<reference evidence="8 9" key="1">
    <citation type="submission" date="2022-10" db="EMBL/GenBank/DDBJ databases">
        <title>Roseococcus glaciei nov., sp. nov., isolated from glacier.</title>
        <authorList>
            <person name="Liu Q."/>
            <person name="Xin Y.-H."/>
        </authorList>
    </citation>
    <scope>NUCLEOTIDE SEQUENCE [LARGE SCALE GENOMIC DNA]</scope>
    <source>
        <strain evidence="8 9">MDT2-1-1</strain>
    </source>
</reference>
<evidence type="ECO:0000256" key="3">
    <source>
        <dbReference type="ARBA" id="ARBA00023082"/>
    </source>
</evidence>
<feature type="compositionally biased region" description="Basic and acidic residues" evidence="5">
    <location>
        <begin position="193"/>
        <end position="203"/>
    </location>
</feature>
<evidence type="ECO:0000256" key="5">
    <source>
        <dbReference type="SAM" id="MobiDB-lite"/>
    </source>
</evidence>
<dbReference type="InterPro" id="IPR013324">
    <property type="entry name" value="RNA_pol_sigma_r3/r4-like"/>
</dbReference>
<evidence type="ECO:0000256" key="1">
    <source>
        <dbReference type="ARBA" id="ARBA00010641"/>
    </source>
</evidence>
<dbReference type="InterPro" id="IPR013249">
    <property type="entry name" value="RNA_pol_sigma70_r4_t2"/>
</dbReference>
<feature type="region of interest" description="Disordered" evidence="5">
    <location>
        <begin position="169"/>
        <end position="203"/>
    </location>
</feature>
<dbReference type="SUPFAM" id="SSF88946">
    <property type="entry name" value="Sigma2 domain of RNA polymerase sigma factors"/>
    <property type="match status" value="1"/>
</dbReference>
<evidence type="ECO:0000259" key="6">
    <source>
        <dbReference type="Pfam" id="PF04542"/>
    </source>
</evidence>
<proteinExistence type="inferred from homology"/>
<dbReference type="EMBL" id="JAPFQI010000014">
    <property type="protein sequence ID" value="MCW8087194.1"/>
    <property type="molecule type" value="Genomic_DNA"/>
</dbReference>
<dbReference type="Pfam" id="PF08281">
    <property type="entry name" value="Sigma70_r4_2"/>
    <property type="match status" value="1"/>
</dbReference>
<evidence type="ECO:0000256" key="2">
    <source>
        <dbReference type="ARBA" id="ARBA00023015"/>
    </source>
</evidence>
<dbReference type="Proteomes" id="UP001526430">
    <property type="component" value="Unassembled WGS sequence"/>
</dbReference>
<keyword evidence="2" id="KW-0805">Transcription regulation</keyword>
<comment type="caution">
    <text evidence="8">The sequence shown here is derived from an EMBL/GenBank/DDBJ whole genome shotgun (WGS) entry which is preliminary data.</text>
</comment>
<dbReference type="SUPFAM" id="SSF88659">
    <property type="entry name" value="Sigma3 and sigma4 domains of RNA polymerase sigma factors"/>
    <property type="match status" value="1"/>
</dbReference>
<name>A0ABT3NYF6_9PROT</name>
<keyword evidence="4" id="KW-0804">Transcription</keyword>
<evidence type="ECO:0000259" key="7">
    <source>
        <dbReference type="Pfam" id="PF08281"/>
    </source>
</evidence>
<protein>
    <submittedName>
        <fullName evidence="8">Sigma-70 family RNA polymerase sigma factor</fullName>
    </submittedName>
</protein>
<feature type="domain" description="RNA polymerase sigma factor 70 region 4 type 2" evidence="7">
    <location>
        <begin position="105"/>
        <end position="157"/>
    </location>
</feature>
<gene>
    <name evidence="8" type="ORF">OF850_16290</name>
</gene>
<organism evidence="8 9">
    <name type="scientific">Sabulicella glaciei</name>
    <dbReference type="NCBI Taxonomy" id="2984948"/>
    <lineage>
        <taxon>Bacteria</taxon>
        <taxon>Pseudomonadati</taxon>
        <taxon>Pseudomonadota</taxon>
        <taxon>Alphaproteobacteria</taxon>
        <taxon>Acetobacterales</taxon>
        <taxon>Acetobacteraceae</taxon>
        <taxon>Sabulicella</taxon>
    </lineage>
</organism>
<dbReference type="PANTHER" id="PTHR43133">
    <property type="entry name" value="RNA POLYMERASE ECF-TYPE SIGMA FACTO"/>
    <property type="match status" value="1"/>
</dbReference>
<feature type="domain" description="RNA polymerase sigma-70 region 2" evidence="6">
    <location>
        <begin position="16"/>
        <end position="79"/>
    </location>
</feature>
<dbReference type="InterPro" id="IPR007627">
    <property type="entry name" value="RNA_pol_sigma70_r2"/>
</dbReference>
<comment type="similarity">
    <text evidence="1">Belongs to the sigma-70 factor family. ECF subfamily.</text>
</comment>
<dbReference type="InterPro" id="IPR036388">
    <property type="entry name" value="WH-like_DNA-bd_sf"/>
</dbReference>
<keyword evidence="9" id="KW-1185">Reference proteome</keyword>
<dbReference type="InterPro" id="IPR014284">
    <property type="entry name" value="RNA_pol_sigma-70_dom"/>
</dbReference>
<evidence type="ECO:0000313" key="9">
    <source>
        <dbReference type="Proteomes" id="UP001526430"/>
    </source>
</evidence>
<dbReference type="NCBIfam" id="TIGR02937">
    <property type="entry name" value="sigma70-ECF"/>
    <property type="match status" value="1"/>
</dbReference>
<dbReference type="InterPro" id="IPR039425">
    <property type="entry name" value="RNA_pol_sigma-70-like"/>
</dbReference>
<evidence type="ECO:0000256" key="4">
    <source>
        <dbReference type="ARBA" id="ARBA00023163"/>
    </source>
</evidence>
<dbReference type="CDD" id="cd06171">
    <property type="entry name" value="Sigma70_r4"/>
    <property type="match status" value="1"/>
</dbReference>
<dbReference type="Gene3D" id="1.10.1740.10">
    <property type="match status" value="1"/>
</dbReference>
<dbReference type="Pfam" id="PF04542">
    <property type="entry name" value="Sigma70_r2"/>
    <property type="match status" value="1"/>
</dbReference>
<dbReference type="Gene3D" id="1.10.10.10">
    <property type="entry name" value="Winged helix-like DNA-binding domain superfamily/Winged helix DNA-binding domain"/>
    <property type="match status" value="1"/>
</dbReference>
<dbReference type="PANTHER" id="PTHR43133:SF25">
    <property type="entry name" value="RNA POLYMERASE SIGMA FACTOR RFAY-RELATED"/>
    <property type="match status" value="1"/>
</dbReference>
<accession>A0ABT3NYF6</accession>
<dbReference type="RefSeq" id="WP_301591415.1">
    <property type="nucleotide sequence ID" value="NZ_JAPFQI010000014.1"/>
</dbReference>
<keyword evidence="3" id="KW-0731">Sigma factor</keyword>
<dbReference type="InterPro" id="IPR013325">
    <property type="entry name" value="RNA_pol_sigma_r2"/>
</dbReference>